<keyword evidence="4" id="KW-0973">c-di-GMP</keyword>
<proteinExistence type="predicted"/>
<evidence type="ECO:0000256" key="7">
    <source>
        <dbReference type="ARBA" id="ARBA00022989"/>
    </source>
</evidence>
<evidence type="ECO:0000256" key="10">
    <source>
        <dbReference type="SAM" id="Phobius"/>
    </source>
</evidence>
<dbReference type="InterPro" id="IPR024744">
    <property type="entry name" value="CSS-motif_dom"/>
</dbReference>
<dbReference type="InterPro" id="IPR001633">
    <property type="entry name" value="EAL_dom"/>
</dbReference>
<organism evidence="12 13">
    <name type="scientific">Legionella cardiaca</name>
    <dbReference type="NCBI Taxonomy" id="1071983"/>
    <lineage>
        <taxon>Bacteria</taxon>
        <taxon>Pseudomonadati</taxon>
        <taxon>Pseudomonadota</taxon>
        <taxon>Gammaproteobacteria</taxon>
        <taxon>Legionellales</taxon>
        <taxon>Legionellaceae</taxon>
        <taxon>Legionella</taxon>
    </lineage>
</organism>
<dbReference type="Proteomes" id="UP001222087">
    <property type="component" value="Chromosome"/>
</dbReference>
<keyword evidence="6" id="KW-0378">Hydrolase</keyword>
<dbReference type="PROSITE" id="PS50883">
    <property type="entry name" value="EAL"/>
    <property type="match status" value="1"/>
</dbReference>
<comment type="catalytic activity">
    <reaction evidence="9">
        <text>3',3'-c-di-GMP + H2O = 5'-phosphoguanylyl(3'-&gt;5')guanosine + H(+)</text>
        <dbReference type="Rhea" id="RHEA:24902"/>
        <dbReference type="ChEBI" id="CHEBI:15377"/>
        <dbReference type="ChEBI" id="CHEBI:15378"/>
        <dbReference type="ChEBI" id="CHEBI:58754"/>
        <dbReference type="ChEBI" id="CHEBI:58805"/>
        <dbReference type="EC" id="3.1.4.52"/>
    </reaction>
</comment>
<dbReference type="PANTHER" id="PTHR33121">
    <property type="entry name" value="CYCLIC DI-GMP PHOSPHODIESTERASE PDEF"/>
    <property type="match status" value="1"/>
</dbReference>
<evidence type="ECO:0000256" key="4">
    <source>
        <dbReference type="ARBA" id="ARBA00022636"/>
    </source>
</evidence>
<dbReference type="EC" id="3.1.4.52" evidence="2"/>
<dbReference type="RefSeq" id="WP_275089336.1">
    <property type="nucleotide sequence ID" value="NZ_CP119078.1"/>
</dbReference>
<keyword evidence="3" id="KW-1003">Cell membrane</keyword>
<sequence>MRRIRIITTAILLAIIGAILPMVAALFLAWSQAFNEERQKLYEFSTRMLTRAQHTLNEARKLFPLLQKQDDGLRPCSKEHIKWMEELTTSIIDIKAIAYFENGIERCNSFGVSNAPIPRNNPSDFILDDGLEFVIGRSSNSSTSLVALRKGGNYDIYVDPKRFSDIIIPGEIQLAIVYNKQLLTAQRPISPALFKKIFAQIGELNLNEYFEVYNGRKRLKPIKALEQKHVFFADKKMISISQYGPFSLIAVQPESLVYKRYRRLQFILLPFGFITAAFIVGLVIYYSLRRLSFLAELQEALRLNEFIVHYQPIIHTLSGKCGGAEALIRWQRPNGEIVRPDLFIPYAEESGIITAITDKVIDKIFAEMEAFLVKNRTFHIAINVGVNDIQTGRIIEVLESKIAKSKILRNQIWIELTERTFLELEKTKPVVQQARQLGYLVVVDDFGTGFSNLSYLQNLPMDILKIDKSFIDSLGMESATSNVTKHIIDMAKSLNLRLVAEGVEKQEQYNYLKERNVDYIQGYFFSKPLPFQEFMRFCGFDN</sequence>
<dbReference type="InterPro" id="IPR035919">
    <property type="entry name" value="EAL_sf"/>
</dbReference>
<dbReference type="SMART" id="SM00052">
    <property type="entry name" value="EAL"/>
    <property type="match status" value="1"/>
</dbReference>
<dbReference type="CDD" id="cd01948">
    <property type="entry name" value="EAL"/>
    <property type="match status" value="1"/>
</dbReference>
<evidence type="ECO:0000313" key="12">
    <source>
        <dbReference type="EMBL" id="WED43527.1"/>
    </source>
</evidence>
<accession>A0ABY8AWJ7</accession>
<reference evidence="12 13" key="1">
    <citation type="submission" date="2023-02" db="EMBL/GenBank/DDBJ databases">
        <title>Genome Sequence of L. cardiaca H63T.</title>
        <authorList>
            <person name="Lopez A.E."/>
            <person name="Cianciotto N.P."/>
        </authorList>
    </citation>
    <scope>NUCLEOTIDE SEQUENCE [LARGE SCALE GENOMIC DNA]</scope>
    <source>
        <strain evidence="12 13">H63</strain>
    </source>
</reference>
<dbReference type="InterPro" id="IPR050706">
    <property type="entry name" value="Cyclic-di-GMP_PDE-like"/>
</dbReference>
<evidence type="ECO:0000256" key="6">
    <source>
        <dbReference type="ARBA" id="ARBA00022801"/>
    </source>
</evidence>
<evidence type="ECO:0000256" key="5">
    <source>
        <dbReference type="ARBA" id="ARBA00022692"/>
    </source>
</evidence>
<dbReference type="Pfam" id="PF12792">
    <property type="entry name" value="CSS-motif"/>
    <property type="match status" value="1"/>
</dbReference>
<feature type="domain" description="EAL" evidence="11">
    <location>
        <begin position="290"/>
        <end position="542"/>
    </location>
</feature>
<evidence type="ECO:0000256" key="3">
    <source>
        <dbReference type="ARBA" id="ARBA00022475"/>
    </source>
</evidence>
<keyword evidence="5 10" id="KW-0812">Transmembrane</keyword>
<evidence type="ECO:0000313" key="13">
    <source>
        <dbReference type="Proteomes" id="UP001222087"/>
    </source>
</evidence>
<keyword evidence="13" id="KW-1185">Reference proteome</keyword>
<comment type="subcellular location">
    <subcellularLocation>
        <location evidence="1">Cell membrane</location>
        <topology evidence="1">Multi-pass membrane protein</topology>
    </subcellularLocation>
</comment>
<protein>
    <recommendedName>
        <fullName evidence="2">cyclic-guanylate-specific phosphodiesterase</fullName>
        <ecNumber evidence="2">3.1.4.52</ecNumber>
    </recommendedName>
</protein>
<evidence type="ECO:0000259" key="11">
    <source>
        <dbReference type="PROSITE" id="PS50883"/>
    </source>
</evidence>
<evidence type="ECO:0000256" key="8">
    <source>
        <dbReference type="ARBA" id="ARBA00023136"/>
    </source>
</evidence>
<evidence type="ECO:0000256" key="2">
    <source>
        <dbReference type="ARBA" id="ARBA00012282"/>
    </source>
</evidence>
<feature type="transmembrane region" description="Helical" evidence="10">
    <location>
        <begin position="266"/>
        <end position="288"/>
    </location>
</feature>
<dbReference type="EMBL" id="CP119078">
    <property type="protein sequence ID" value="WED43527.1"/>
    <property type="molecule type" value="Genomic_DNA"/>
</dbReference>
<dbReference type="Gene3D" id="3.20.20.450">
    <property type="entry name" value="EAL domain"/>
    <property type="match status" value="1"/>
</dbReference>
<evidence type="ECO:0000256" key="9">
    <source>
        <dbReference type="ARBA" id="ARBA00034290"/>
    </source>
</evidence>
<keyword evidence="7 10" id="KW-1133">Transmembrane helix</keyword>
<keyword evidence="8 10" id="KW-0472">Membrane</keyword>
<evidence type="ECO:0000256" key="1">
    <source>
        <dbReference type="ARBA" id="ARBA00004651"/>
    </source>
</evidence>
<dbReference type="Pfam" id="PF00563">
    <property type="entry name" value="EAL"/>
    <property type="match status" value="1"/>
</dbReference>
<dbReference type="SUPFAM" id="SSF141868">
    <property type="entry name" value="EAL domain-like"/>
    <property type="match status" value="1"/>
</dbReference>
<gene>
    <name evidence="12" type="ORF">PXX05_01775</name>
</gene>
<name>A0ABY8AWJ7_9GAMM</name>
<dbReference type="PANTHER" id="PTHR33121:SF79">
    <property type="entry name" value="CYCLIC DI-GMP PHOSPHODIESTERASE PDED-RELATED"/>
    <property type="match status" value="1"/>
</dbReference>
<feature type="transmembrane region" description="Helical" evidence="10">
    <location>
        <begin position="6"/>
        <end position="30"/>
    </location>
</feature>